<proteinExistence type="predicted"/>
<dbReference type="Proteomes" id="UP000596661">
    <property type="component" value="Chromosome 4"/>
</dbReference>
<dbReference type="EnsemblPlants" id="evm.model.04.375">
    <property type="protein sequence ID" value="cds.evm.model.04.375"/>
    <property type="gene ID" value="evm.TU.04.375"/>
</dbReference>
<dbReference type="AlphaFoldDB" id="A0A803PH82"/>
<sequence length="201" mass="23265">MNDFTQKGDVLSMRKLATNISTRRNAEFADYEKWDEPFLDILNRVEVVERLHSRVGTDLAPFLSDLLNQSATTSCKLGADRSSMMVIGDPIYMVDSMRTQANARREEVAKALADANAKMKLVIKQRVKESLDKVHSDEKKETEIEGEHRDKFKDNYTQTLTQKNLKKVKQELTKLEQKYTLLSQEYDKQITNDFRTININN</sequence>
<keyword evidence="3" id="KW-1185">Reference proteome</keyword>
<accession>A0A803PH82</accession>
<dbReference type="EMBL" id="UZAU01000358">
    <property type="status" value="NOT_ANNOTATED_CDS"/>
    <property type="molecule type" value="Genomic_DNA"/>
</dbReference>
<dbReference type="Gramene" id="evm.model.04.375">
    <property type="protein sequence ID" value="cds.evm.model.04.375"/>
    <property type="gene ID" value="evm.TU.04.375"/>
</dbReference>
<reference evidence="2" key="1">
    <citation type="submission" date="2018-11" db="EMBL/GenBank/DDBJ databases">
        <authorList>
            <person name="Grassa J C."/>
        </authorList>
    </citation>
    <scope>NUCLEOTIDE SEQUENCE [LARGE SCALE GENOMIC DNA]</scope>
</reference>
<keyword evidence="1" id="KW-0175">Coiled coil</keyword>
<feature type="coiled-coil region" evidence="1">
    <location>
        <begin position="158"/>
        <end position="192"/>
    </location>
</feature>
<protein>
    <submittedName>
        <fullName evidence="2">Uncharacterized protein</fullName>
    </submittedName>
</protein>
<reference evidence="2" key="2">
    <citation type="submission" date="2021-03" db="UniProtKB">
        <authorList>
            <consortium name="EnsemblPlants"/>
        </authorList>
    </citation>
    <scope>IDENTIFICATION</scope>
</reference>
<organism evidence="2 3">
    <name type="scientific">Cannabis sativa</name>
    <name type="common">Hemp</name>
    <name type="synonym">Marijuana</name>
    <dbReference type="NCBI Taxonomy" id="3483"/>
    <lineage>
        <taxon>Eukaryota</taxon>
        <taxon>Viridiplantae</taxon>
        <taxon>Streptophyta</taxon>
        <taxon>Embryophyta</taxon>
        <taxon>Tracheophyta</taxon>
        <taxon>Spermatophyta</taxon>
        <taxon>Magnoliopsida</taxon>
        <taxon>eudicotyledons</taxon>
        <taxon>Gunneridae</taxon>
        <taxon>Pentapetalae</taxon>
        <taxon>rosids</taxon>
        <taxon>fabids</taxon>
        <taxon>Rosales</taxon>
        <taxon>Cannabaceae</taxon>
        <taxon>Cannabis</taxon>
    </lineage>
</organism>
<name>A0A803PH82_CANSA</name>
<evidence type="ECO:0000256" key="1">
    <source>
        <dbReference type="SAM" id="Coils"/>
    </source>
</evidence>
<evidence type="ECO:0000313" key="2">
    <source>
        <dbReference type="EnsemblPlants" id="cds.evm.model.04.375"/>
    </source>
</evidence>
<evidence type="ECO:0000313" key="3">
    <source>
        <dbReference type="Proteomes" id="UP000596661"/>
    </source>
</evidence>